<dbReference type="AlphaFoldDB" id="A0A1Y6EQN9"/>
<evidence type="ECO:0000256" key="8">
    <source>
        <dbReference type="SAM" id="Phobius"/>
    </source>
</evidence>
<evidence type="ECO:0000256" key="7">
    <source>
        <dbReference type="SAM" id="MobiDB-lite"/>
    </source>
</evidence>
<feature type="compositionally biased region" description="Basic and acidic residues" evidence="7">
    <location>
        <begin position="308"/>
        <end position="330"/>
    </location>
</feature>
<feature type="region of interest" description="Disordered" evidence="7">
    <location>
        <begin position="295"/>
        <end position="346"/>
    </location>
</feature>
<proteinExistence type="inferred from homology"/>
<protein>
    <submittedName>
        <fullName evidence="11">Mechanosensitive ion channel</fullName>
    </submittedName>
</protein>
<evidence type="ECO:0000256" key="4">
    <source>
        <dbReference type="ARBA" id="ARBA00022692"/>
    </source>
</evidence>
<keyword evidence="12" id="KW-1185">Reference proteome</keyword>
<dbReference type="EMBL" id="FXWH01000001">
    <property type="protein sequence ID" value="SMQ62822.1"/>
    <property type="molecule type" value="Genomic_DNA"/>
</dbReference>
<dbReference type="InterPro" id="IPR010920">
    <property type="entry name" value="LSM_dom_sf"/>
</dbReference>
<feature type="domain" description="Mechanosensitive ion channel MscS C-terminal" evidence="10">
    <location>
        <begin position="193"/>
        <end position="280"/>
    </location>
</feature>
<dbReference type="InterPro" id="IPR052702">
    <property type="entry name" value="MscS-like_channel"/>
</dbReference>
<dbReference type="InterPro" id="IPR011066">
    <property type="entry name" value="MscS_channel_C_sf"/>
</dbReference>
<feature type="transmembrane region" description="Helical" evidence="8">
    <location>
        <begin position="29"/>
        <end position="51"/>
    </location>
</feature>
<evidence type="ECO:0000256" key="3">
    <source>
        <dbReference type="ARBA" id="ARBA00022475"/>
    </source>
</evidence>
<dbReference type="Gene3D" id="1.10.287.1260">
    <property type="match status" value="1"/>
</dbReference>
<keyword evidence="5 8" id="KW-1133">Transmembrane helix</keyword>
<evidence type="ECO:0000259" key="10">
    <source>
        <dbReference type="Pfam" id="PF21082"/>
    </source>
</evidence>
<reference evidence="12" key="1">
    <citation type="submission" date="2017-04" db="EMBL/GenBank/DDBJ databases">
        <authorList>
            <person name="Varghese N."/>
            <person name="Submissions S."/>
        </authorList>
    </citation>
    <scope>NUCLEOTIDE SEQUENCE [LARGE SCALE GENOMIC DNA]</scope>
</reference>
<dbReference type="Gene3D" id="2.30.30.60">
    <property type="match status" value="1"/>
</dbReference>
<keyword evidence="3" id="KW-1003">Cell membrane</keyword>
<dbReference type="InterPro" id="IPR006685">
    <property type="entry name" value="MscS_channel_2nd"/>
</dbReference>
<dbReference type="Gene3D" id="3.30.70.100">
    <property type="match status" value="1"/>
</dbReference>
<evidence type="ECO:0000256" key="2">
    <source>
        <dbReference type="ARBA" id="ARBA00008017"/>
    </source>
</evidence>
<organism evidence="11 12">
    <name type="scientific">Pseudidiomarina planktonica</name>
    <dbReference type="NCBI Taxonomy" id="1323738"/>
    <lineage>
        <taxon>Bacteria</taxon>
        <taxon>Pseudomonadati</taxon>
        <taxon>Pseudomonadota</taxon>
        <taxon>Gammaproteobacteria</taxon>
        <taxon>Alteromonadales</taxon>
        <taxon>Idiomarinaceae</taxon>
        <taxon>Pseudidiomarina</taxon>
    </lineage>
</organism>
<evidence type="ECO:0000259" key="9">
    <source>
        <dbReference type="Pfam" id="PF00924"/>
    </source>
</evidence>
<dbReference type="InterPro" id="IPR049278">
    <property type="entry name" value="MS_channel_C"/>
</dbReference>
<comment type="similarity">
    <text evidence="2">Belongs to the MscS (TC 1.A.23) family.</text>
</comment>
<evidence type="ECO:0000256" key="5">
    <source>
        <dbReference type="ARBA" id="ARBA00022989"/>
    </source>
</evidence>
<dbReference type="PANTHER" id="PTHR30347:SF1">
    <property type="entry name" value="MECHANOSENSITIVE CHANNEL MSCK"/>
    <property type="match status" value="1"/>
</dbReference>
<accession>A0A1Y6EQN9</accession>
<dbReference type="SUPFAM" id="SSF82689">
    <property type="entry name" value="Mechanosensitive channel protein MscS (YggB), C-terminal domain"/>
    <property type="match status" value="1"/>
</dbReference>
<dbReference type="PANTHER" id="PTHR30347">
    <property type="entry name" value="POTASSIUM CHANNEL RELATED"/>
    <property type="match status" value="1"/>
</dbReference>
<keyword evidence="4 8" id="KW-0812">Transmembrane</keyword>
<dbReference type="Pfam" id="PF21082">
    <property type="entry name" value="MS_channel_3rd"/>
    <property type="match status" value="1"/>
</dbReference>
<name>A0A1Y6EQN9_9GAMM</name>
<dbReference type="InterPro" id="IPR011014">
    <property type="entry name" value="MscS_channel_TM-2"/>
</dbReference>
<keyword evidence="6 8" id="KW-0472">Membrane</keyword>
<evidence type="ECO:0000313" key="12">
    <source>
        <dbReference type="Proteomes" id="UP000194450"/>
    </source>
</evidence>
<comment type="subcellular location">
    <subcellularLocation>
        <location evidence="1">Cell membrane</location>
        <topology evidence="1">Multi-pass membrane protein</topology>
    </subcellularLocation>
</comment>
<gene>
    <name evidence="11" type="ORF">SAMN06297229_0766</name>
</gene>
<evidence type="ECO:0000313" key="11">
    <source>
        <dbReference type="EMBL" id="SMQ62822.1"/>
    </source>
</evidence>
<dbReference type="GO" id="GO:0005886">
    <property type="term" value="C:plasma membrane"/>
    <property type="evidence" value="ECO:0007669"/>
    <property type="project" value="UniProtKB-SubCell"/>
</dbReference>
<feature type="transmembrane region" description="Helical" evidence="8">
    <location>
        <begin position="101"/>
        <end position="130"/>
    </location>
</feature>
<feature type="domain" description="Mechanosensitive ion channel MscS" evidence="9">
    <location>
        <begin position="117"/>
        <end position="184"/>
    </location>
</feature>
<dbReference type="SUPFAM" id="SSF50182">
    <property type="entry name" value="Sm-like ribonucleoproteins"/>
    <property type="match status" value="1"/>
</dbReference>
<dbReference type="InterPro" id="IPR023408">
    <property type="entry name" value="MscS_beta-dom_sf"/>
</dbReference>
<dbReference type="Pfam" id="PF00924">
    <property type="entry name" value="MS_channel_2nd"/>
    <property type="match status" value="1"/>
</dbReference>
<dbReference type="SUPFAM" id="SSF82861">
    <property type="entry name" value="Mechanosensitive channel protein MscS (YggB), transmembrane region"/>
    <property type="match status" value="1"/>
</dbReference>
<sequence>MMEDTALTVWEHIQTVLSIRLFGVDETGVTIGGILQVVIIIIAAWLVSFVSRKSLQRYGRGEQRMAASSLYMLTRISHYVIMLIGFVLAIASLGIDLTKFALLASAVGIGVGFGLQNLISNFVAGIMLLFEKTLKVKDFVELESGVTGEVKEINIRSTIITTNDNIDIVVPNSEFVNGRVTNWTMRDTYRRVHIPFGVAYGSDKNLVKEAVLEAANKVPHTLTGTSHRPPQVWLTEMGDSALNFELVAWLKPEAVNRPGAVKAAFNWEIHTALVAAGLEIPFPQRDLHIRSWSKPSDVDLDEAPADQIDEKTEEQTDEQTKKQEDAKAETADADSAASDNDAAKDI</sequence>
<evidence type="ECO:0000256" key="1">
    <source>
        <dbReference type="ARBA" id="ARBA00004651"/>
    </source>
</evidence>
<dbReference type="GO" id="GO:0008381">
    <property type="term" value="F:mechanosensitive monoatomic ion channel activity"/>
    <property type="evidence" value="ECO:0007669"/>
    <property type="project" value="UniProtKB-ARBA"/>
</dbReference>
<feature type="transmembrane region" description="Helical" evidence="8">
    <location>
        <begin position="72"/>
        <end position="95"/>
    </location>
</feature>
<evidence type="ECO:0000256" key="6">
    <source>
        <dbReference type="ARBA" id="ARBA00023136"/>
    </source>
</evidence>
<dbReference type="Proteomes" id="UP000194450">
    <property type="component" value="Unassembled WGS sequence"/>
</dbReference>